<protein>
    <recommendedName>
        <fullName evidence="4">Lipoprotein</fullName>
    </recommendedName>
</protein>
<dbReference type="EMBL" id="CP127173">
    <property type="protein sequence ID" value="WIV54287.1"/>
    <property type="molecule type" value="Genomic_DNA"/>
</dbReference>
<feature type="signal peptide" evidence="1">
    <location>
        <begin position="1"/>
        <end position="29"/>
    </location>
</feature>
<reference evidence="2 3" key="1">
    <citation type="submission" date="2023-06" db="EMBL/GenBank/DDBJ databases">
        <authorList>
            <person name="Oyuntsetseg B."/>
            <person name="Kim S.B."/>
        </authorList>
    </citation>
    <scope>NUCLEOTIDE SEQUENCE [LARGE SCALE GENOMIC DNA]</scope>
    <source>
        <strain evidence="2 3">2-2</strain>
    </source>
</reference>
<organism evidence="2 3">
    <name type="scientific">Amycolatopsis nalaikhensis</name>
    <dbReference type="NCBI Taxonomy" id="715472"/>
    <lineage>
        <taxon>Bacteria</taxon>
        <taxon>Bacillati</taxon>
        <taxon>Actinomycetota</taxon>
        <taxon>Actinomycetes</taxon>
        <taxon>Pseudonocardiales</taxon>
        <taxon>Pseudonocardiaceae</taxon>
        <taxon>Amycolatopsis</taxon>
    </lineage>
</organism>
<sequence length="137" mass="14003">MNRFRAGYPVIVRKIIGGFAAVAALAAVAGCGAADAPDAEAAARRFVTAAERGAADEVCALLAPRARDAVGPQGCGPVLAAFPHAPIESAAAWGDEAQARSAADTLFLHDFPDGWRVTGAGCHPRNDQVYDCSVGGR</sequence>
<name>A0ABY8XFB4_9PSEU</name>
<evidence type="ECO:0000256" key="1">
    <source>
        <dbReference type="SAM" id="SignalP"/>
    </source>
</evidence>
<evidence type="ECO:0008006" key="4">
    <source>
        <dbReference type="Google" id="ProtNLM"/>
    </source>
</evidence>
<keyword evidence="1" id="KW-0732">Signal</keyword>
<evidence type="ECO:0000313" key="2">
    <source>
        <dbReference type="EMBL" id="WIV54287.1"/>
    </source>
</evidence>
<dbReference type="Proteomes" id="UP001227101">
    <property type="component" value="Chromosome"/>
</dbReference>
<feature type="chain" id="PRO_5045426886" description="Lipoprotein" evidence="1">
    <location>
        <begin position="30"/>
        <end position="137"/>
    </location>
</feature>
<evidence type="ECO:0000313" key="3">
    <source>
        <dbReference type="Proteomes" id="UP001227101"/>
    </source>
</evidence>
<dbReference type="PROSITE" id="PS51257">
    <property type="entry name" value="PROKAR_LIPOPROTEIN"/>
    <property type="match status" value="1"/>
</dbReference>
<accession>A0ABY8XFB4</accession>
<keyword evidence="3" id="KW-1185">Reference proteome</keyword>
<gene>
    <name evidence="2" type="ORF">QP939_36250</name>
</gene>
<dbReference type="RefSeq" id="WP_285450891.1">
    <property type="nucleotide sequence ID" value="NZ_CP127173.1"/>
</dbReference>
<proteinExistence type="predicted"/>